<comment type="caution">
    <text evidence="1">The sequence shown here is derived from an EMBL/GenBank/DDBJ whole genome shotgun (WGS) entry which is preliminary data.</text>
</comment>
<evidence type="ECO:0000313" key="1">
    <source>
        <dbReference type="EMBL" id="KFX50006.1"/>
    </source>
</evidence>
<dbReference type="SUPFAM" id="SSF54631">
    <property type="entry name" value="CBS-domain pair"/>
    <property type="match status" value="1"/>
</dbReference>
<dbReference type="PANTHER" id="PTHR42115">
    <property type="entry name" value="BETA-SYNTHASE (BETA-THIONASE), PUTATIVE (AFU_ORTHOLOGUE AFUA_3G08420)-RELATED"/>
    <property type="match status" value="1"/>
</dbReference>
<dbReference type="Gene3D" id="3.10.580.10">
    <property type="entry name" value="CBS-domain"/>
    <property type="match status" value="1"/>
</dbReference>
<dbReference type="EMBL" id="JPOX01000008">
    <property type="protein sequence ID" value="KFX50006.1"/>
    <property type="molecule type" value="Genomic_DNA"/>
</dbReference>
<dbReference type="InterPro" id="IPR046342">
    <property type="entry name" value="CBS_dom_sf"/>
</dbReference>
<sequence length="188" mass="20793">MATYSSVGETLARENLTDQVSASSTQNLNSWSGKYRGAVVEDLDPPPALSVSPNDSISSALLAAYERDYSHLTVISSSTRALLGYLSIPRLKTLLREGKVSESDPVKAAMQRFNRKRTNVYTVITMDTPLEELERFFKGEPMTPREGKVNSTAGMGKQDFAIVTDPTRKFVLGVVTEGDLQEFVRRRP</sequence>
<dbReference type="AlphaFoldDB" id="A0A093VTS6"/>
<dbReference type="HOGENOM" id="CLU_105491_0_0_1"/>
<reference evidence="1" key="1">
    <citation type="journal article" date="2014" name="PLoS Genet.">
        <title>Signature Gene Expression Reveals Novel Clues to the Molecular Mechanisms of Dimorphic Transition in Penicillium marneffei.</title>
        <authorList>
            <person name="Yang E."/>
            <person name="Wang G."/>
            <person name="Cai J."/>
            <person name="Woo P.C."/>
            <person name="Lau S.K."/>
            <person name="Yuen K.-Y."/>
            <person name="Chow W.-N."/>
            <person name="Lin X."/>
        </authorList>
    </citation>
    <scope>NUCLEOTIDE SEQUENCE [LARGE SCALE GENOMIC DNA]</scope>
    <source>
        <strain evidence="1">PM1</strain>
    </source>
</reference>
<accession>A0A093VTS6</accession>
<gene>
    <name evidence="1" type="ORF">GQ26_0081950</name>
</gene>
<dbReference type="eggNOG" id="ENOG502S7T3">
    <property type="taxonomic scope" value="Eukaryota"/>
</dbReference>
<protein>
    <submittedName>
        <fullName evidence="1">Cystathionine beta-synthase</fullName>
    </submittedName>
</protein>
<dbReference type="PANTHER" id="PTHR42115:SF1">
    <property type="entry name" value="BETA-SYNTHASE (BETA-THIONASE), PUTATIVE (AFU_ORTHOLOGUE AFUA_3G08420)-RELATED"/>
    <property type="match status" value="1"/>
</dbReference>
<proteinExistence type="predicted"/>
<name>A0A093VTS6_TALMA</name>
<organism evidence="1">
    <name type="scientific">Talaromyces marneffei PM1</name>
    <dbReference type="NCBI Taxonomy" id="1077442"/>
    <lineage>
        <taxon>Eukaryota</taxon>
        <taxon>Fungi</taxon>
        <taxon>Dikarya</taxon>
        <taxon>Ascomycota</taxon>
        <taxon>Pezizomycotina</taxon>
        <taxon>Eurotiomycetes</taxon>
        <taxon>Eurotiomycetidae</taxon>
        <taxon>Eurotiales</taxon>
        <taxon>Trichocomaceae</taxon>
        <taxon>Talaromyces</taxon>
        <taxon>Talaromyces sect. Talaromyces</taxon>
    </lineage>
</organism>